<gene>
    <name evidence="1" type="ORF">Egran_04544</name>
</gene>
<comment type="caution">
    <text evidence="1">The sequence shown here is derived from an EMBL/GenBank/DDBJ whole genome shotgun (WGS) entry which is preliminary data.</text>
</comment>
<sequence length="63" mass="7092">MLEGRITKEGRMEYQFTICGGISVVFIKVKLEIGGLTEHLDCYAQIIVKCDERVSFAYFGSVV</sequence>
<dbReference type="EMBL" id="NPHW01004629">
    <property type="protein sequence ID" value="OXV07690.1"/>
    <property type="molecule type" value="Genomic_DNA"/>
</dbReference>
<dbReference type="AlphaFoldDB" id="A0A232LU44"/>
<protein>
    <submittedName>
        <fullName evidence="1">Uncharacterized protein</fullName>
    </submittedName>
</protein>
<proteinExistence type="predicted"/>
<reference evidence="1 2" key="1">
    <citation type="journal article" date="2015" name="Environ. Microbiol.">
        <title>Metagenome sequence of Elaphomyces granulatus from sporocarp tissue reveals Ascomycota ectomycorrhizal fingerprints of genome expansion and a Proteobacteria-rich microbiome.</title>
        <authorList>
            <person name="Quandt C.A."/>
            <person name="Kohler A."/>
            <person name="Hesse C.N."/>
            <person name="Sharpton T.J."/>
            <person name="Martin F."/>
            <person name="Spatafora J.W."/>
        </authorList>
    </citation>
    <scope>NUCLEOTIDE SEQUENCE [LARGE SCALE GENOMIC DNA]</scope>
    <source>
        <strain evidence="1 2">OSC145934</strain>
    </source>
</reference>
<evidence type="ECO:0000313" key="2">
    <source>
        <dbReference type="Proteomes" id="UP000243515"/>
    </source>
</evidence>
<evidence type="ECO:0000313" key="1">
    <source>
        <dbReference type="EMBL" id="OXV07690.1"/>
    </source>
</evidence>
<keyword evidence="2" id="KW-1185">Reference proteome</keyword>
<dbReference type="Proteomes" id="UP000243515">
    <property type="component" value="Unassembled WGS sequence"/>
</dbReference>
<accession>A0A232LU44</accession>
<name>A0A232LU44_9EURO</name>
<organism evidence="1 2">
    <name type="scientific">Elaphomyces granulatus</name>
    <dbReference type="NCBI Taxonomy" id="519963"/>
    <lineage>
        <taxon>Eukaryota</taxon>
        <taxon>Fungi</taxon>
        <taxon>Dikarya</taxon>
        <taxon>Ascomycota</taxon>
        <taxon>Pezizomycotina</taxon>
        <taxon>Eurotiomycetes</taxon>
        <taxon>Eurotiomycetidae</taxon>
        <taxon>Eurotiales</taxon>
        <taxon>Elaphomycetaceae</taxon>
        <taxon>Elaphomyces</taxon>
    </lineage>
</organism>